<keyword evidence="1" id="KW-0689">Ribosomal protein</keyword>
<gene>
    <name evidence="1" type="primary">rpsP</name>
    <name evidence="1" type="ORF">alecur_62</name>
</gene>
<dbReference type="GO" id="GO:0005840">
    <property type="term" value="C:ribosome"/>
    <property type="evidence" value="ECO:0007669"/>
    <property type="project" value="UniProtKB-KW"/>
</dbReference>
<reference evidence="1" key="1">
    <citation type="submission" date="2017-09" db="EMBL/GenBank/DDBJ databases">
        <authorList>
            <person name="Campbell M.A."/>
            <person name="Lukasik P."/>
            <person name="Simon C."/>
            <person name="McCutcheon J.P."/>
        </authorList>
    </citation>
    <scope>NUCLEOTIDE SEQUENCE [LARGE SCALE GENOMIC DNA]</scope>
    <source>
        <strain evidence="1">ALECUR</strain>
    </source>
</reference>
<comment type="caution">
    <text evidence="1">The sequence shown here is derived from an EMBL/GenBank/DDBJ whole genome shotgun (WGS) entry which is preliminary data.</text>
</comment>
<organism evidence="1 2">
    <name type="scientific">Candidatus Hodgkinia cicadicola</name>
    <dbReference type="NCBI Taxonomy" id="573658"/>
    <lineage>
        <taxon>Bacteria</taxon>
        <taxon>Pseudomonadati</taxon>
        <taxon>Pseudomonadota</taxon>
        <taxon>Alphaproteobacteria</taxon>
        <taxon>Hyphomicrobiales</taxon>
        <taxon>Candidatus Hodgkinia</taxon>
    </lineage>
</organism>
<sequence length="74" mass="8636">MVRIILLARGRYHWCFVVVNSKRNHKIIERIGFLDWVGNKFKVCLNVALFKCWMSRGALLSNKIIKLLSTFGVL</sequence>
<evidence type="ECO:0000313" key="1">
    <source>
        <dbReference type="EMBL" id="PIM96538.1"/>
    </source>
</evidence>
<dbReference type="EMBL" id="NXGS01000014">
    <property type="protein sequence ID" value="PIM96538.1"/>
    <property type="molecule type" value="Genomic_DNA"/>
</dbReference>
<proteinExistence type="predicted"/>
<evidence type="ECO:0000313" key="2">
    <source>
        <dbReference type="Proteomes" id="UP000229529"/>
    </source>
</evidence>
<protein>
    <submittedName>
        <fullName evidence="1">30S ribosomal protein S16</fullName>
    </submittedName>
</protein>
<keyword evidence="1" id="KW-0687">Ribonucleoprotein</keyword>
<dbReference type="SUPFAM" id="SSF54565">
    <property type="entry name" value="Ribosomal protein S16"/>
    <property type="match status" value="1"/>
</dbReference>
<dbReference type="InterPro" id="IPR023803">
    <property type="entry name" value="Ribosomal_bS16_dom_sf"/>
</dbReference>
<dbReference type="Proteomes" id="UP000229529">
    <property type="component" value="Unassembled WGS sequence"/>
</dbReference>
<keyword evidence="2" id="KW-1185">Reference proteome</keyword>
<accession>A0ABX4MHQ4</accession>
<dbReference type="Gene3D" id="3.30.1320.10">
    <property type="match status" value="1"/>
</dbReference>
<name>A0ABX4MHQ4_9HYPH</name>